<accession>A0A6A7BZV3</accession>
<evidence type="ECO:0000313" key="2">
    <source>
        <dbReference type="Proteomes" id="UP000799421"/>
    </source>
</evidence>
<dbReference type="AlphaFoldDB" id="A0A6A7BZV3"/>
<dbReference type="Proteomes" id="UP000799421">
    <property type="component" value="Unassembled WGS sequence"/>
</dbReference>
<proteinExistence type="predicted"/>
<reference evidence="1" key="1">
    <citation type="journal article" date="2020" name="Stud. Mycol.">
        <title>101 Dothideomycetes genomes: a test case for predicting lifestyles and emergence of pathogens.</title>
        <authorList>
            <person name="Haridas S."/>
            <person name="Albert R."/>
            <person name="Binder M."/>
            <person name="Bloem J."/>
            <person name="Labutti K."/>
            <person name="Salamov A."/>
            <person name="Andreopoulos B."/>
            <person name="Baker S."/>
            <person name="Barry K."/>
            <person name="Bills G."/>
            <person name="Bluhm B."/>
            <person name="Cannon C."/>
            <person name="Castanera R."/>
            <person name="Culley D."/>
            <person name="Daum C."/>
            <person name="Ezra D."/>
            <person name="Gonzalez J."/>
            <person name="Henrissat B."/>
            <person name="Kuo A."/>
            <person name="Liang C."/>
            <person name="Lipzen A."/>
            <person name="Lutzoni F."/>
            <person name="Magnuson J."/>
            <person name="Mondo S."/>
            <person name="Nolan M."/>
            <person name="Ohm R."/>
            <person name="Pangilinan J."/>
            <person name="Park H.-J."/>
            <person name="Ramirez L."/>
            <person name="Alfaro M."/>
            <person name="Sun H."/>
            <person name="Tritt A."/>
            <person name="Yoshinaga Y."/>
            <person name="Zwiers L.-H."/>
            <person name="Turgeon B."/>
            <person name="Goodwin S."/>
            <person name="Spatafora J."/>
            <person name="Crous P."/>
            <person name="Grigoriev I."/>
        </authorList>
    </citation>
    <scope>NUCLEOTIDE SEQUENCE</scope>
    <source>
        <strain evidence="1">CBS 480.64</strain>
    </source>
</reference>
<sequence length="161" mass="18624">MSMSSDGTKIAYCYLLLRDNALKQMMCYWDISNGTCLISTMQDFWILWRSGSRRDRPAPPQDPQQGKRDFAEYIAEFSQHAPRSRFNDTAKRSLIFDGLSQKMKDLLRRKPIRIPFGLSNAPGTFQAYINDQLQVNLDTTSLRGRGHQDVEINKQNQVLYP</sequence>
<keyword evidence="2" id="KW-1185">Reference proteome</keyword>
<evidence type="ECO:0000313" key="1">
    <source>
        <dbReference type="EMBL" id="KAF2860592.1"/>
    </source>
</evidence>
<gene>
    <name evidence="1" type="ORF">K470DRAFT_68543</name>
</gene>
<name>A0A6A7BZV3_9PEZI</name>
<organism evidence="1 2">
    <name type="scientific">Piedraia hortae CBS 480.64</name>
    <dbReference type="NCBI Taxonomy" id="1314780"/>
    <lineage>
        <taxon>Eukaryota</taxon>
        <taxon>Fungi</taxon>
        <taxon>Dikarya</taxon>
        <taxon>Ascomycota</taxon>
        <taxon>Pezizomycotina</taxon>
        <taxon>Dothideomycetes</taxon>
        <taxon>Dothideomycetidae</taxon>
        <taxon>Capnodiales</taxon>
        <taxon>Piedraiaceae</taxon>
        <taxon>Piedraia</taxon>
    </lineage>
</organism>
<dbReference type="EMBL" id="MU005980">
    <property type="protein sequence ID" value="KAF2860592.1"/>
    <property type="molecule type" value="Genomic_DNA"/>
</dbReference>
<protein>
    <submittedName>
        <fullName evidence="1">Uncharacterized protein</fullName>
    </submittedName>
</protein>